<dbReference type="Proteomes" id="UP000541610">
    <property type="component" value="Unassembled WGS sequence"/>
</dbReference>
<organism evidence="1 2">
    <name type="scientific">Perkinsus olseni</name>
    <name type="common">Perkinsus atlanticus</name>
    <dbReference type="NCBI Taxonomy" id="32597"/>
    <lineage>
        <taxon>Eukaryota</taxon>
        <taxon>Sar</taxon>
        <taxon>Alveolata</taxon>
        <taxon>Perkinsozoa</taxon>
        <taxon>Perkinsea</taxon>
        <taxon>Perkinsida</taxon>
        <taxon>Perkinsidae</taxon>
        <taxon>Perkinsus</taxon>
    </lineage>
</organism>
<protein>
    <submittedName>
        <fullName evidence="1">Uncharacterized protein</fullName>
    </submittedName>
</protein>
<reference evidence="1 2" key="1">
    <citation type="submission" date="2020-04" db="EMBL/GenBank/DDBJ databases">
        <title>Perkinsus olseni comparative genomics.</title>
        <authorList>
            <person name="Bogema D.R."/>
        </authorList>
    </citation>
    <scope>NUCLEOTIDE SEQUENCE [LARGE SCALE GENOMIC DNA]</scope>
    <source>
        <strain evidence="1">00978-12</strain>
    </source>
</reference>
<name>A0A7J6NM95_PEROL</name>
<comment type="caution">
    <text evidence="1">The sequence shown here is derived from an EMBL/GenBank/DDBJ whole genome shotgun (WGS) entry which is preliminary data.</text>
</comment>
<dbReference type="EMBL" id="JABANP010000306">
    <property type="protein sequence ID" value="KAF4684547.1"/>
    <property type="molecule type" value="Genomic_DNA"/>
</dbReference>
<evidence type="ECO:0000313" key="1">
    <source>
        <dbReference type="EMBL" id="KAF4684547.1"/>
    </source>
</evidence>
<sequence length="149" mass="16607">MAVYGSPYCLSQPPTKLIEEDFADVDAMNDYRVPAKPTPAMKSVIRGGTLWDSGLRDREDIASILETDDMESFDEGLRYVIHRTQCFVRERQSLAADGYGGLGPVGGIYLPRLGRLVIWQKFAYLDTTRGENPYPCVLFENTSTSSTGK</sequence>
<dbReference type="AlphaFoldDB" id="A0A7J6NM95"/>
<gene>
    <name evidence="1" type="ORF">FOZ60_007699</name>
</gene>
<evidence type="ECO:0000313" key="2">
    <source>
        <dbReference type="Proteomes" id="UP000541610"/>
    </source>
</evidence>
<accession>A0A7J6NM95</accession>
<proteinExistence type="predicted"/>